<dbReference type="SUPFAM" id="SSF48452">
    <property type="entry name" value="TPR-like"/>
    <property type="match status" value="1"/>
</dbReference>
<dbReference type="GeneID" id="66859828"/>
<accession>A0ABY3YTK9</accession>
<dbReference type="RefSeq" id="WP_003979380.1">
    <property type="nucleotide sequence ID" value="NZ_CP043497.1"/>
</dbReference>
<keyword evidence="2" id="KW-1185">Reference proteome</keyword>
<evidence type="ECO:0000313" key="2">
    <source>
        <dbReference type="Proteomes" id="UP000829494"/>
    </source>
</evidence>
<proteinExistence type="predicted"/>
<dbReference type="Proteomes" id="UP000829494">
    <property type="component" value="Chromosome"/>
</dbReference>
<organism evidence="1 2">
    <name type="scientific">Streptomyces rimosus subsp. rimosus</name>
    <dbReference type="NCBI Taxonomy" id="132474"/>
    <lineage>
        <taxon>Bacteria</taxon>
        <taxon>Bacillati</taxon>
        <taxon>Actinomycetota</taxon>
        <taxon>Actinomycetes</taxon>
        <taxon>Kitasatosporales</taxon>
        <taxon>Streptomycetaceae</taxon>
        <taxon>Streptomyces</taxon>
    </lineage>
</organism>
<name>A0ABY3YTK9_STRRM</name>
<evidence type="ECO:0000313" key="1">
    <source>
        <dbReference type="EMBL" id="UNZ01090.1"/>
    </source>
</evidence>
<dbReference type="Gene3D" id="1.25.40.10">
    <property type="entry name" value="Tetratricopeptide repeat domain"/>
    <property type="match status" value="2"/>
</dbReference>
<gene>
    <name evidence="1" type="ORF">SRIMR7_02955</name>
</gene>
<dbReference type="InterPro" id="IPR011990">
    <property type="entry name" value="TPR-like_helical_dom_sf"/>
</dbReference>
<protein>
    <submittedName>
        <fullName evidence="1">Protein involved in sporulation</fullName>
    </submittedName>
</protein>
<reference evidence="1 2" key="1">
    <citation type="submission" date="2022-03" db="EMBL/GenBank/DDBJ databases">
        <title>Complete genome of Streptomyces rimosus ssp. rimosus R7 (=ATCC 10970).</title>
        <authorList>
            <person name="Beganovic S."/>
            <person name="Ruckert C."/>
            <person name="Busche T."/>
            <person name="Kalinowski J."/>
            <person name="Wittmann C."/>
        </authorList>
    </citation>
    <scope>NUCLEOTIDE SEQUENCE [LARGE SCALE GENOMIC DNA]</scope>
    <source>
        <strain evidence="1 2">R7</strain>
    </source>
</reference>
<sequence>MAAAEDKRCIAYLIRRECEQRGWGPAKLARELGIAAGRGPGGMGRQYARKLMAGERTPTYWRPYVQQVLNLGGLPDENDSAGAAGHVDTVDAVLALGRSDSDVDRRNFLTASGGTALSTIGLPDPDAITRRVRNASADAVRVGHSDVQAVLTMVQTLGDLAAEYGGGHVRHLALSYLQHNAGPWLKGRFDEATGRQLYAAASQLTHLIGWMTQDHSDDPREAIPYFEQAHRLAVEAGEPELAATALRGTAVQVLAMGPRHRARAVALAEQCMNSAKDLPDPRARAYYQTTLAEAVALDGDHRLATRTLAASQNSIERTASAPTGDSWASHFTIGRWAYASGMILSKMGDLTGASSQLQQALKLYGLDRRRTRANVLGHLGAIHLRQRNLDGALAAWSEFVQVADGVQSVRVREAAEDMRLRLARYTDVTEAQELSEKAAALLART</sequence>
<dbReference type="EMBL" id="CP094298">
    <property type="protein sequence ID" value="UNZ01090.1"/>
    <property type="molecule type" value="Genomic_DNA"/>
</dbReference>